<dbReference type="Pfam" id="PF00431">
    <property type="entry name" value="CUB"/>
    <property type="match status" value="2"/>
</dbReference>
<comment type="caution">
    <text evidence="3">Lacks conserved residue(s) required for the propagation of feature annotation.</text>
</comment>
<proteinExistence type="predicted"/>
<dbReference type="SMART" id="SM00042">
    <property type="entry name" value="CUB"/>
    <property type="match status" value="2"/>
</dbReference>
<gene>
    <name evidence="6" type="ORF">CDAUBV1_LOCUS4591</name>
</gene>
<dbReference type="CDD" id="cd00041">
    <property type="entry name" value="CUB"/>
    <property type="match status" value="2"/>
</dbReference>
<dbReference type="EMBL" id="CAXLJL010000112">
    <property type="protein sequence ID" value="CAL5132077.1"/>
    <property type="molecule type" value="Genomic_DNA"/>
</dbReference>
<feature type="domain" description="CUB" evidence="5">
    <location>
        <begin position="117"/>
        <end position="255"/>
    </location>
</feature>
<evidence type="ECO:0000313" key="7">
    <source>
        <dbReference type="Proteomes" id="UP001497525"/>
    </source>
</evidence>
<sequence>MPLPYQERCVEYIDLFTTIESPNNNSKNGEPFETSPRFDQLNQGSPRTVADYRLCGGLEGLPQEAFYSVGSVLFLLLHASSTFVQDREGYGGFLGQYSFEPREKYRMDGEFASNSSCHYRFDFLRKDGTRRGYGKFFSPRFPSNYLPNTHCLYEFHAANEDRVVLTFQSISLTRRNLGNTTEKTYHLKCDQEDTIASDQLTVFEVNDNETNYLAEFCGYVQNVQIVSYGPTLSVKLTSKNPNFQGQGFQGEYEFVHNTQVEPSPPLKRPKDISLNNGIKLSERLAADASFEGSLPLAARQDFERKVSHQSIQSPDAIMNRTIFSEERYQRTHGILYSPGFPKRYPPLASLTTLFKGNVGEQVHLSFPTLQLGEASKCTFVDNKSGDRIRIFDGSTVNSPLIASICGSRRSTNAHMALSQGSGPLNVVSTGRSMLVHFTSDSYVGDQEEGYVIHFQFIPIKMSINLEAETGYPYESVIHQMPPRKQAQHTLPKKNFQTTPAPSELCMLGTVMYLLRSVADRSG</sequence>
<comment type="caution">
    <text evidence="6">The sequence shown here is derived from an EMBL/GenBank/DDBJ whole genome shotgun (WGS) entry which is preliminary data.</text>
</comment>
<dbReference type="InterPro" id="IPR035914">
    <property type="entry name" value="Sperma_CUB_dom_sf"/>
</dbReference>
<dbReference type="Gene3D" id="2.60.120.290">
    <property type="entry name" value="Spermadhesin, CUB domain"/>
    <property type="match status" value="2"/>
</dbReference>
<evidence type="ECO:0000313" key="6">
    <source>
        <dbReference type="EMBL" id="CAL5132077.1"/>
    </source>
</evidence>
<dbReference type="InterPro" id="IPR000859">
    <property type="entry name" value="CUB_dom"/>
</dbReference>
<name>A0AAV2T7B4_CALDB</name>
<dbReference type="Proteomes" id="UP001497525">
    <property type="component" value="Unassembled WGS sequence"/>
</dbReference>
<dbReference type="PROSITE" id="PS01180">
    <property type="entry name" value="CUB"/>
    <property type="match status" value="2"/>
</dbReference>
<feature type="region of interest" description="Disordered" evidence="4">
    <location>
        <begin position="21"/>
        <end position="40"/>
    </location>
</feature>
<evidence type="ECO:0000256" key="3">
    <source>
        <dbReference type="PROSITE-ProRule" id="PRU00059"/>
    </source>
</evidence>
<organism evidence="6 7">
    <name type="scientific">Calicophoron daubneyi</name>
    <name type="common">Rumen fluke</name>
    <name type="synonym">Paramphistomum daubneyi</name>
    <dbReference type="NCBI Taxonomy" id="300641"/>
    <lineage>
        <taxon>Eukaryota</taxon>
        <taxon>Metazoa</taxon>
        <taxon>Spiralia</taxon>
        <taxon>Lophotrochozoa</taxon>
        <taxon>Platyhelminthes</taxon>
        <taxon>Trematoda</taxon>
        <taxon>Digenea</taxon>
        <taxon>Plagiorchiida</taxon>
        <taxon>Pronocephalata</taxon>
        <taxon>Paramphistomoidea</taxon>
        <taxon>Paramphistomidae</taxon>
        <taxon>Calicophoron</taxon>
    </lineage>
</organism>
<evidence type="ECO:0000256" key="4">
    <source>
        <dbReference type="SAM" id="MobiDB-lite"/>
    </source>
</evidence>
<evidence type="ECO:0000256" key="1">
    <source>
        <dbReference type="ARBA" id="ARBA00022737"/>
    </source>
</evidence>
<protein>
    <recommendedName>
        <fullName evidence="5">CUB domain-containing protein</fullName>
    </recommendedName>
</protein>
<dbReference type="AlphaFoldDB" id="A0AAV2T7B4"/>
<reference evidence="6" key="1">
    <citation type="submission" date="2024-06" db="EMBL/GenBank/DDBJ databases">
        <authorList>
            <person name="Liu X."/>
            <person name="Lenzi L."/>
            <person name="Haldenby T S."/>
            <person name="Uol C."/>
        </authorList>
    </citation>
    <scope>NUCLEOTIDE SEQUENCE</scope>
</reference>
<dbReference type="SUPFAM" id="SSF49854">
    <property type="entry name" value="Spermadhesin, CUB domain"/>
    <property type="match status" value="2"/>
</dbReference>
<dbReference type="PANTHER" id="PTHR24251">
    <property type="entry name" value="OVOCHYMASE-RELATED"/>
    <property type="match status" value="1"/>
</dbReference>
<keyword evidence="2" id="KW-1015">Disulfide bond</keyword>
<evidence type="ECO:0000259" key="5">
    <source>
        <dbReference type="PROSITE" id="PS01180"/>
    </source>
</evidence>
<keyword evidence="1" id="KW-0677">Repeat</keyword>
<evidence type="ECO:0000256" key="2">
    <source>
        <dbReference type="ARBA" id="ARBA00023157"/>
    </source>
</evidence>
<feature type="domain" description="CUB" evidence="5">
    <location>
        <begin position="324"/>
        <end position="457"/>
    </location>
</feature>
<accession>A0AAV2T7B4</accession>